<dbReference type="GO" id="GO:0070043">
    <property type="term" value="F:rRNA (guanine-N7-)-methyltransferase activity"/>
    <property type="evidence" value="ECO:0007669"/>
    <property type="project" value="UniProtKB-UniRule"/>
</dbReference>
<feature type="binding site" evidence="6">
    <location>
        <position position="140"/>
    </location>
    <ligand>
        <name>S-adenosyl-L-methionine</name>
        <dbReference type="ChEBI" id="CHEBI:59789"/>
    </ligand>
</feature>
<dbReference type="Pfam" id="PF02527">
    <property type="entry name" value="GidB"/>
    <property type="match status" value="1"/>
</dbReference>
<feature type="binding site" evidence="6">
    <location>
        <position position="80"/>
    </location>
    <ligand>
        <name>S-adenosyl-L-methionine</name>
        <dbReference type="ChEBI" id="CHEBI:59789"/>
    </ligand>
</feature>
<keyword evidence="8" id="KW-1185">Reference proteome</keyword>
<proteinExistence type="inferred from homology"/>
<dbReference type="PANTHER" id="PTHR31760:SF0">
    <property type="entry name" value="S-ADENOSYL-L-METHIONINE-DEPENDENT METHYLTRANSFERASES SUPERFAMILY PROTEIN"/>
    <property type="match status" value="1"/>
</dbReference>
<name>A0A0G9MYH6_9SPHN</name>
<sequence>MITTEAQARSFSAERCDERGLERIERFIEQLRDENSRQNLVSSASLDHVWQRHIADSLQILDHVPRETGTWLDLGSGAGLPGLVVALARPEQSIILVESRKRRIEWLRANISQFGLTNCSVEGSRLENVETRQVSIITARAFAPLGKLMDLSTRFSTRSTLWVLPKGRSAAQELAEQPPYVRAMFHVEQSRTDPEAAILVGQGRPSRT</sequence>
<evidence type="ECO:0000313" key="7">
    <source>
        <dbReference type="EMBL" id="KLE34328.1"/>
    </source>
</evidence>
<comment type="similarity">
    <text evidence="6">Belongs to the methyltransferase superfamily. RNA methyltransferase RsmG family.</text>
</comment>
<dbReference type="Gene3D" id="3.40.50.150">
    <property type="entry name" value="Vaccinia Virus protein VP39"/>
    <property type="match status" value="1"/>
</dbReference>
<dbReference type="AlphaFoldDB" id="A0A0G9MYH6"/>
<dbReference type="InterPro" id="IPR029063">
    <property type="entry name" value="SAM-dependent_MTases_sf"/>
</dbReference>
<accession>A0A0G9MYH6</accession>
<comment type="caution">
    <text evidence="7">The sequence shown here is derived from an EMBL/GenBank/DDBJ whole genome shotgun (WGS) entry which is preliminary data.</text>
</comment>
<keyword evidence="4 6" id="KW-0808">Transferase</keyword>
<comment type="subcellular location">
    <subcellularLocation>
        <location evidence="6">Cytoplasm</location>
    </subcellularLocation>
</comment>
<keyword evidence="2 6" id="KW-0698">rRNA processing</keyword>
<comment type="caution">
    <text evidence="6">Lacks conserved residue(s) required for the propagation of feature annotation.</text>
</comment>
<protein>
    <recommendedName>
        <fullName evidence="6">Ribosomal RNA small subunit methyltransferase G</fullName>
        <ecNumber evidence="6">2.1.1.170</ecNumber>
    </recommendedName>
    <alternativeName>
        <fullName evidence="6">16S rRNA 7-methylguanosine methyltransferase</fullName>
        <shortName evidence="6">16S rRNA m7G methyltransferase</shortName>
    </alternativeName>
</protein>
<evidence type="ECO:0000256" key="1">
    <source>
        <dbReference type="ARBA" id="ARBA00022490"/>
    </source>
</evidence>
<dbReference type="OrthoDB" id="9808773at2"/>
<dbReference type="NCBIfam" id="TIGR00138">
    <property type="entry name" value="rsmG_gidB"/>
    <property type="match status" value="1"/>
</dbReference>
<evidence type="ECO:0000313" key="8">
    <source>
        <dbReference type="Proteomes" id="UP000053464"/>
    </source>
</evidence>
<feature type="binding site" evidence="6">
    <location>
        <position position="75"/>
    </location>
    <ligand>
        <name>S-adenosyl-L-methionine</name>
        <dbReference type="ChEBI" id="CHEBI:59789"/>
    </ligand>
</feature>
<dbReference type="HAMAP" id="MF_00074">
    <property type="entry name" value="16SrRNA_methyltr_G"/>
    <property type="match status" value="1"/>
</dbReference>
<evidence type="ECO:0000256" key="5">
    <source>
        <dbReference type="ARBA" id="ARBA00022691"/>
    </source>
</evidence>
<gene>
    <name evidence="6" type="primary">rsmG</name>
    <name evidence="7" type="ORF">AAW00_08775</name>
</gene>
<dbReference type="Proteomes" id="UP000053464">
    <property type="component" value="Unassembled WGS sequence"/>
</dbReference>
<comment type="catalytic activity">
    <reaction evidence="6">
        <text>guanosine(527) in 16S rRNA + S-adenosyl-L-methionine = N(7)-methylguanosine(527) in 16S rRNA + S-adenosyl-L-homocysteine</text>
        <dbReference type="Rhea" id="RHEA:42732"/>
        <dbReference type="Rhea" id="RHEA-COMP:10209"/>
        <dbReference type="Rhea" id="RHEA-COMP:10210"/>
        <dbReference type="ChEBI" id="CHEBI:57856"/>
        <dbReference type="ChEBI" id="CHEBI:59789"/>
        <dbReference type="ChEBI" id="CHEBI:74269"/>
        <dbReference type="ChEBI" id="CHEBI:74480"/>
        <dbReference type="EC" id="2.1.1.170"/>
    </reaction>
</comment>
<evidence type="ECO:0000256" key="2">
    <source>
        <dbReference type="ARBA" id="ARBA00022552"/>
    </source>
</evidence>
<dbReference type="InterPro" id="IPR003682">
    <property type="entry name" value="rRNA_ssu_MeTfrase_G"/>
</dbReference>
<keyword evidence="5 6" id="KW-0949">S-adenosyl-L-methionine</keyword>
<keyword evidence="1 6" id="KW-0963">Cytoplasm</keyword>
<organism evidence="7 8">
    <name type="scientific">Aurantiacibacter luteus</name>
    <dbReference type="NCBI Taxonomy" id="1581420"/>
    <lineage>
        <taxon>Bacteria</taxon>
        <taxon>Pseudomonadati</taxon>
        <taxon>Pseudomonadota</taxon>
        <taxon>Alphaproteobacteria</taxon>
        <taxon>Sphingomonadales</taxon>
        <taxon>Erythrobacteraceae</taxon>
        <taxon>Aurantiacibacter</taxon>
    </lineage>
</organism>
<evidence type="ECO:0000256" key="3">
    <source>
        <dbReference type="ARBA" id="ARBA00022603"/>
    </source>
</evidence>
<dbReference type="EMBL" id="LBHB01000002">
    <property type="protein sequence ID" value="KLE34328.1"/>
    <property type="molecule type" value="Genomic_DNA"/>
</dbReference>
<evidence type="ECO:0000256" key="6">
    <source>
        <dbReference type="HAMAP-Rule" id="MF_00074"/>
    </source>
</evidence>
<feature type="binding site" evidence="6">
    <location>
        <begin position="126"/>
        <end position="127"/>
    </location>
    <ligand>
        <name>S-adenosyl-L-methionine</name>
        <dbReference type="ChEBI" id="CHEBI:59789"/>
    </ligand>
</feature>
<dbReference type="PANTHER" id="PTHR31760">
    <property type="entry name" value="S-ADENOSYL-L-METHIONINE-DEPENDENT METHYLTRANSFERASES SUPERFAMILY PROTEIN"/>
    <property type="match status" value="1"/>
</dbReference>
<dbReference type="EC" id="2.1.1.170" evidence="6"/>
<dbReference type="PATRIC" id="fig|1581420.6.peg.1803"/>
<dbReference type="STRING" id="1581420.AAW00_08775"/>
<evidence type="ECO:0000256" key="4">
    <source>
        <dbReference type="ARBA" id="ARBA00022679"/>
    </source>
</evidence>
<comment type="function">
    <text evidence="6">Specifically methylates the N7 position of guanine in position 527 of 16S rRNA.</text>
</comment>
<dbReference type="SUPFAM" id="SSF53335">
    <property type="entry name" value="S-adenosyl-L-methionine-dependent methyltransferases"/>
    <property type="match status" value="1"/>
</dbReference>
<dbReference type="GO" id="GO:0005829">
    <property type="term" value="C:cytosol"/>
    <property type="evidence" value="ECO:0007669"/>
    <property type="project" value="TreeGrafter"/>
</dbReference>
<dbReference type="RefSeq" id="WP_047003975.1">
    <property type="nucleotide sequence ID" value="NZ_LBHB01000002.1"/>
</dbReference>
<reference evidence="7 8" key="1">
    <citation type="submission" date="2015-04" db="EMBL/GenBank/DDBJ databases">
        <title>The draft genome sequence of Erythrobacter luteus KA37.</title>
        <authorList>
            <person name="Zhuang L."/>
            <person name="Liu Y."/>
            <person name="Shao Z."/>
        </authorList>
    </citation>
    <scope>NUCLEOTIDE SEQUENCE [LARGE SCALE GENOMIC DNA]</scope>
    <source>
        <strain evidence="7 8">KA37</strain>
    </source>
</reference>
<keyword evidence="3 6" id="KW-0489">Methyltransferase</keyword>